<keyword evidence="2" id="KW-0238">DNA-binding</keyword>
<name>A0ABW4JNM0_9BACL</name>
<dbReference type="InterPro" id="IPR018060">
    <property type="entry name" value="HTH_AraC"/>
</dbReference>
<dbReference type="Gene3D" id="1.10.10.60">
    <property type="entry name" value="Homeodomain-like"/>
    <property type="match status" value="1"/>
</dbReference>
<gene>
    <name evidence="5" type="ORF">ACFSB2_20975</name>
</gene>
<keyword evidence="6" id="KW-1185">Reference proteome</keyword>
<evidence type="ECO:0000259" key="4">
    <source>
        <dbReference type="PROSITE" id="PS01124"/>
    </source>
</evidence>
<protein>
    <submittedName>
        <fullName evidence="5">AraC family transcriptional regulator</fullName>
    </submittedName>
</protein>
<organism evidence="5 6">
    <name type="scientific">Alicyclobacillus fodiniaquatilis</name>
    <dbReference type="NCBI Taxonomy" id="1661150"/>
    <lineage>
        <taxon>Bacteria</taxon>
        <taxon>Bacillati</taxon>
        <taxon>Bacillota</taxon>
        <taxon>Bacilli</taxon>
        <taxon>Bacillales</taxon>
        <taxon>Alicyclobacillaceae</taxon>
        <taxon>Alicyclobacillus</taxon>
    </lineage>
</organism>
<evidence type="ECO:0000256" key="3">
    <source>
        <dbReference type="ARBA" id="ARBA00023163"/>
    </source>
</evidence>
<accession>A0ABW4JNM0</accession>
<dbReference type="SUPFAM" id="SSF46689">
    <property type="entry name" value="Homeodomain-like"/>
    <property type="match status" value="1"/>
</dbReference>
<evidence type="ECO:0000313" key="5">
    <source>
        <dbReference type="EMBL" id="MFD1677150.1"/>
    </source>
</evidence>
<dbReference type="RefSeq" id="WP_377945065.1">
    <property type="nucleotide sequence ID" value="NZ_JBHUCX010000087.1"/>
</dbReference>
<dbReference type="Proteomes" id="UP001597079">
    <property type="component" value="Unassembled WGS sequence"/>
</dbReference>
<keyword evidence="3" id="KW-0804">Transcription</keyword>
<dbReference type="InterPro" id="IPR009057">
    <property type="entry name" value="Homeodomain-like_sf"/>
</dbReference>
<reference evidence="6" key="1">
    <citation type="journal article" date="2019" name="Int. J. Syst. Evol. Microbiol.">
        <title>The Global Catalogue of Microorganisms (GCM) 10K type strain sequencing project: providing services to taxonomists for standard genome sequencing and annotation.</title>
        <authorList>
            <consortium name="The Broad Institute Genomics Platform"/>
            <consortium name="The Broad Institute Genome Sequencing Center for Infectious Disease"/>
            <person name="Wu L."/>
            <person name="Ma J."/>
        </authorList>
    </citation>
    <scope>NUCLEOTIDE SEQUENCE [LARGE SCALE GENOMIC DNA]</scope>
    <source>
        <strain evidence="6">CGMCC 1.12286</strain>
    </source>
</reference>
<dbReference type="PANTHER" id="PTHR43280">
    <property type="entry name" value="ARAC-FAMILY TRANSCRIPTIONAL REGULATOR"/>
    <property type="match status" value="1"/>
</dbReference>
<proteinExistence type="predicted"/>
<evidence type="ECO:0000313" key="6">
    <source>
        <dbReference type="Proteomes" id="UP001597079"/>
    </source>
</evidence>
<dbReference type="PANTHER" id="PTHR43280:SF28">
    <property type="entry name" value="HTH-TYPE TRANSCRIPTIONAL ACTIVATOR RHAS"/>
    <property type="match status" value="1"/>
</dbReference>
<comment type="caution">
    <text evidence="5">The sequence shown here is derived from an EMBL/GenBank/DDBJ whole genome shotgun (WGS) entry which is preliminary data.</text>
</comment>
<dbReference type="EMBL" id="JBHUCX010000087">
    <property type="protein sequence ID" value="MFD1677150.1"/>
    <property type="molecule type" value="Genomic_DNA"/>
</dbReference>
<feature type="domain" description="HTH araC/xylS-type" evidence="4">
    <location>
        <begin position="29"/>
        <end position="87"/>
    </location>
</feature>
<keyword evidence="1" id="KW-0805">Transcription regulation</keyword>
<dbReference type="Pfam" id="PF00165">
    <property type="entry name" value="HTH_AraC"/>
    <property type="match status" value="1"/>
</dbReference>
<evidence type="ECO:0000256" key="1">
    <source>
        <dbReference type="ARBA" id="ARBA00023015"/>
    </source>
</evidence>
<dbReference type="PROSITE" id="PS01124">
    <property type="entry name" value="HTH_ARAC_FAMILY_2"/>
    <property type="match status" value="1"/>
</dbReference>
<evidence type="ECO:0000256" key="2">
    <source>
        <dbReference type="ARBA" id="ARBA00023125"/>
    </source>
</evidence>
<sequence length="87" mass="10505">MFAQLWVQLLRENHWKHNTHLLSNWEQLNRAKNYISHHINREIILDDLSSIANINKYYLCRLFKNAFGMTPIQYHVAIRLEKAKQMA</sequence>